<keyword evidence="13" id="KW-1185">Reference proteome</keyword>
<organism evidence="12 13">
    <name type="scientific">Hericium alpestre</name>
    <dbReference type="NCBI Taxonomy" id="135208"/>
    <lineage>
        <taxon>Eukaryota</taxon>
        <taxon>Fungi</taxon>
        <taxon>Dikarya</taxon>
        <taxon>Basidiomycota</taxon>
        <taxon>Agaricomycotina</taxon>
        <taxon>Agaricomycetes</taxon>
        <taxon>Russulales</taxon>
        <taxon>Hericiaceae</taxon>
        <taxon>Hericium</taxon>
    </lineage>
</organism>
<dbReference type="FunFam" id="3.40.250.10:FF:000021">
    <property type="entry name" value="M-phase inducer phosphatase cdc-25.2"/>
    <property type="match status" value="1"/>
</dbReference>
<dbReference type="EMBL" id="SFCI01002118">
    <property type="protein sequence ID" value="TFY74380.1"/>
    <property type="molecule type" value="Genomic_DNA"/>
</dbReference>
<evidence type="ECO:0000313" key="13">
    <source>
        <dbReference type="Proteomes" id="UP000298061"/>
    </source>
</evidence>
<protein>
    <recommendedName>
        <fullName evidence="9 10">M-phase inducer phosphatase</fullName>
        <ecNumber evidence="2 10">3.1.3.48</ecNumber>
    </recommendedName>
</protein>
<dbReference type="CDD" id="cd01530">
    <property type="entry name" value="Cdc25"/>
    <property type="match status" value="1"/>
</dbReference>
<keyword evidence="3 10" id="KW-0132">Cell division</keyword>
<evidence type="ECO:0000256" key="2">
    <source>
        <dbReference type="ARBA" id="ARBA00013064"/>
    </source>
</evidence>
<dbReference type="InterPro" id="IPR000751">
    <property type="entry name" value="MPI_Phosphatase"/>
</dbReference>
<feature type="domain" description="Rhodanese" evidence="11">
    <location>
        <begin position="49"/>
        <end position="164"/>
    </location>
</feature>
<dbReference type="InterPro" id="IPR036873">
    <property type="entry name" value="Rhodanese-like_dom_sf"/>
</dbReference>
<comment type="caution">
    <text evidence="12">The sequence shown here is derived from an EMBL/GenBank/DDBJ whole genome shotgun (WGS) entry which is preliminary data.</text>
</comment>
<evidence type="ECO:0000256" key="3">
    <source>
        <dbReference type="ARBA" id="ARBA00022618"/>
    </source>
</evidence>
<comment type="catalytic activity">
    <reaction evidence="8 10">
        <text>O-phospho-L-tyrosyl-[protein] + H2O = L-tyrosyl-[protein] + phosphate</text>
        <dbReference type="Rhea" id="RHEA:10684"/>
        <dbReference type="Rhea" id="RHEA-COMP:10136"/>
        <dbReference type="Rhea" id="RHEA-COMP:20101"/>
        <dbReference type="ChEBI" id="CHEBI:15377"/>
        <dbReference type="ChEBI" id="CHEBI:43474"/>
        <dbReference type="ChEBI" id="CHEBI:46858"/>
        <dbReference type="ChEBI" id="CHEBI:61978"/>
        <dbReference type="EC" id="3.1.3.48"/>
    </reaction>
</comment>
<name>A0A4Y9ZJM4_9AGAM</name>
<gene>
    <name evidence="12" type="ORF">EWM64_g9629</name>
</gene>
<dbReference type="GO" id="GO:0004725">
    <property type="term" value="F:protein tyrosine phosphatase activity"/>
    <property type="evidence" value="ECO:0007669"/>
    <property type="project" value="UniProtKB-UniRule"/>
</dbReference>
<dbReference type="PROSITE" id="PS50206">
    <property type="entry name" value="RHODANESE_3"/>
    <property type="match status" value="1"/>
</dbReference>
<keyword evidence="5 10" id="KW-0378">Hydrolase</keyword>
<dbReference type="PANTHER" id="PTHR10828:SF17">
    <property type="entry name" value="PROTEIN-TYROSINE-PHOSPHATASE"/>
    <property type="match status" value="1"/>
</dbReference>
<evidence type="ECO:0000256" key="1">
    <source>
        <dbReference type="ARBA" id="ARBA00011065"/>
    </source>
</evidence>
<dbReference type="GO" id="GO:0000086">
    <property type="term" value="P:G2/M transition of mitotic cell cycle"/>
    <property type="evidence" value="ECO:0007669"/>
    <property type="project" value="TreeGrafter"/>
</dbReference>
<comment type="function">
    <text evidence="10">Tyrosine protein phosphatase which functions as a dosage-dependent inducer of mitotic progression.</text>
</comment>
<dbReference type="PROSITE" id="PS00380">
    <property type="entry name" value="RHODANESE_1"/>
    <property type="match status" value="1"/>
</dbReference>
<evidence type="ECO:0000259" key="11">
    <source>
        <dbReference type="PROSITE" id="PS50206"/>
    </source>
</evidence>
<dbReference type="Pfam" id="PF00581">
    <property type="entry name" value="Rhodanese"/>
    <property type="match status" value="1"/>
</dbReference>
<keyword evidence="4 10" id="KW-0498">Mitosis</keyword>
<keyword evidence="6 10" id="KW-0904">Protein phosphatase</keyword>
<dbReference type="GO" id="GO:0051301">
    <property type="term" value="P:cell division"/>
    <property type="evidence" value="ECO:0007669"/>
    <property type="project" value="UniProtKB-UniRule"/>
</dbReference>
<dbReference type="EC" id="3.1.3.48" evidence="2 10"/>
<dbReference type="GO" id="GO:0010971">
    <property type="term" value="P:positive regulation of G2/M transition of mitotic cell cycle"/>
    <property type="evidence" value="ECO:0007669"/>
    <property type="project" value="TreeGrafter"/>
</dbReference>
<dbReference type="Proteomes" id="UP000298061">
    <property type="component" value="Unassembled WGS sequence"/>
</dbReference>
<dbReference type="OrthoDB" id="26523at2759"/>
<dbReference type="GO" id="GO:0005634">
    <property type="term" value="C:nucleus"/>
    <property type="evidence" value="ECO:0007669"/>
    <property type="project" value="TreeGrafter"/>
</dbReference>
<dbReference type="PRINTS" id="PR00716">
    <property type="entry name" value="MPIPHPHTASE"/>
</dbReference>
<dbReference type="GO" id="GO:0110032">
    <property type="term" value="P:positive regulation of G2/MI transition of meiotic cell cycle"/>
    <property type="evidence" value="ECO:0007669"/>
    <property type="project" value="TreeGrafter"/>
</dbReference>
<dbReference type="PANTHER" id="PTHR10828">
    <property type="entry name" value="M-PHASE INDUCER PHOSPHATASE DUAL SPECIFICITY PHOSPHATASE CDC25"/>
    <property type="match status" value="1"/>
</dbReference>
<dbReference type="GO" id="GO:0005737">
    <property type="term" value="C:cytoplasm"/>
    <property type="evidence" value="ECO:0007669"/>
    <property type="project" value="TreeGrafter"/>
</dbReference>
<dbReference type="STRING" id="135208.A0A4Y9ZJM4"/>
<dbReference type="AlphaFoldDB" id="A0A4Y9ZJM4"/>
<reference evidence="12 13" key="1">
    <citation type="submission" date="2019-02" db="EMBL/GenBank/DDBJ databases">
        <title>Genome sequencing of the rare red list fungi Hericium alpestre (H. flagellum).</title>
        <authorList>
            <person name="Buettner E."/>
            <person name="Kellner H."/>
        </authorList>
    </citation>
    <scope>NUCLEOTIDE SEQUENCE [LARGE SCALE GENOMIC DNA]</scope>
    <source>
        <strain evidence="12 13">DSM 108284</strain>
    </source>
</reference>
<accession>A0A4Y9ZJM4</accession>
<comment type="similarity">
    <text evidence="1 10">Belongs to the MPI phosphatase family.</text>
</comment>
<evidence type="ECO:0000256" key="5">
    <source>
        <dbReference type="ARBA" id="ARBA00022801"/>
    </source>
</evidence>
<dbReference type="SUPFAM" id="SSF52821">
    <property type="entry name" value="Rhodanese/Cell cycle control phosphatase"/>
    <property type="match status" value="1"/>
</dbReference>
<evidence type="ECO:0000256" key="9">
    <source>
        <dbReference type="ARBA" id="ARBA00067190"/>
    </source>
</evidence>
<sequence>MAQNTGLGGFGDNEAHGKILPCHRVREDGLMRINSQTLDALLDGQYNSQIASYQVVDCRFDYEYNGGHIPGAVNINTTAALEEFLLGAGVHKPIPSTSGEGGSKKILVFHCEFSFKRAPTFAKYLRSKDRALNNHNYPRVHYPEVYVLEGGYCQYYKESGARCQPCGYVRMDDPCHAASRKEDLDQFRKNKFGRTKS</sequence>
<evidence type="ECO:0000256" key="10">
    <source>
        <dbReference type="RuleBase" id="RU368028"/>
    </source>
</evidence>
<evidence type="ECO:0000256" key="8">
    <source>
        <dbReference type="ARBA" id="ARBA00051722"/>
    </source>
</evidence>
<evidence type="ECO:0000256" key="4">
    <source>
        <dbReference type="ARBA" id="ARBA00022776"/>
    </source>
</evidence>
<dbReference type="InterPro" id="IPR001763">
    <property type="entry name" value="Rhodanese-like_dom"/>
</dbReference>
<proteinExistence type="inferred from homology"/>
<keyword evidence="7 10" id="KW-0131">Cell cycle</keyword>
<evidence type="ECO:0000256" key="6">
    <source>
        <dbReference type="ARBA" id="ARBA00022912"/>
    </source>
</evidence>
<dbReference type="InterPro" id="IPR001307">
    <property type="entry name" value="Thiosulphate_STrfase_CS"/>
</dbReference>
<dbReference type="SMART" id="SM00450">
    <property type="entry name" value="RHOD"/>
    <property type="match status" value="1"/>
</dbReference>
<evidence type="ECO:0000256" key="7">
    <source>
        <dbReference type="ARBA" id="ARBA00023306"/>
    </source>
</evidence>
<evidence type="ECO:0000313" key="12">
    <source>
        <dbReference type="EMBL" id="TFY74380.1"/>
    </source>
</evidence>
<dbReference type="Gene3D" id="3.40.250.10">
    <property type="entry name" value="Rhodanese-like domain"/>
    <property type="match status" value="1"/>
</dbReference>
<feature type="non-terminal residue" evidence="12">
    <location>
        <position position="197"/>
    </location>
</feature>
<dbReference type="GO" id="GO:0004792">
    <property type="term" value="F:thiosulfate-cyanide sulfurtransferase activity"/>
    <property type="evidence" value="ECO:0007669"/>
    <property type="project" value="InterPro"/>
</dbReference>